<keyword evidence="1" id="KW-0812">Transmembrane</keyword>
<dbReference type="RefSeq" id="WP_378110926.1">
    <property type="nucleotide sequence ID" value="NZ_JBHSNC010000019.1"/>
</dbReference>
<dbReference type="EMBL" id="JBHSNC010000019">
    <property type="protein sequence ID" value="MFC5529056.1"/>
    <property type="molecule type" value="Genomic_DNA"/>
</dbReference>
<evidence type="ECO:0000313" key="3">
    <source>
        <dbReference type="Proteomes" id="UP001596108"/>
    </source>
</evidence>
<feature type="transmembrane region" description="Helical" evidence="1">
    <location>
        <begin position="125"/>
        <end position="145"/>
    </location>
</feature>
<evidence type="ECO:0000313" key="2">
    <source>
        <dbReference type="EMBL" id="MFC5529056.1"/>
    </source>
</evidence>
<feature type="transmembrane region" description="Helical" evidence="1">
    <location>
        <begin position="79"/>
        <end position="104"/>
    </location>
</feature>
<feature type="transmembrane region" description="Helical" evidence="1">
    <location>
        <begin position="207"/>
        <end position="228"/>
    </location>
</feature>
<organism evidence="2 3">
    <name type="scientific">Cohnella yongneupensis</name>
    <dbReference type="NCBI Taxonomy" id="425006"/>
    <lineage>
        <taxon>Bacteria</taxon>
        <taxon>Bacillati</taxon>
        <taxon>Bacillota</taxon>
        <taxon>Bacilli</taxon>
        <taxon>Bacillales</taxon>
        <taxon>Paenibacillaceae</taxon>
        <taxon>Cohnella</taxon>
    </lineage>
</organism>
<keyword evidence="1" id="KW-1133">Transmembrane helix</keyword>
<evidence type="ECO:0000256" key="1">
    <source>
        <dbReference type="SAM" id="Phobius"/>
    </source>
</evidence>
<keyword evidence="3" id="KW-1185">Reference proteome</keyword>
<feature type="transmembrane region" description="Helical" evidence="1">
    <location>
        <begin position="165"/>
        <end position="186"/>
    </location>
</feature>
<reference evidence="3" key="1">
    <citation type="journal article" date="2019" name="Int. J. Syst. Evol. Microbiol.">
        <title>The Global Catalogue of Microorganisms (GCM) 10K type strain sequencing project: providing services to taxonomists for standard genome sequencing and annotation.</title>
        <authorList>
            <consortium name="The Broad Institute Genomics Platform"/>
            <consortium name="The Broad Institute Genome Sequencing Center for Infectious Disease"/>
            <person name="Wu L."/>
            <person name="Ma J."/>
        </authorList>
    </citation>
    <scope>NUCLEOTIDE SEQUENCE [LARGE SCALE GENOMIC DNA]</scope>
    <source>
        <strain evidence="3">CGMCC 1.18578</strain>
    </source>
</reference>
<gene>
    <name evidence="2" type="ORF">ACFPQ4_06270</name>
</gene>
<name>A0ABW0QVQ9_9BACL</name>
<comment type="caution">
    <text evidence="2">The sequence shown here is derived from an EMBL/GenBank/DDBJ whole genome shotgun (WGS) entry which is preliminary data.</text>
</comment>
<feature type="transmembrane region" description="Helical" evidence="1">
    <location>
        <begin position="16"/>
        <end position="37"/>
    </location>
</feature>
<protein>
    <submittedName>
        <fullName evidence="2">Uncharacterized protein</fullName>
    </submittedName>
</protein>
<proteinExistence type="predicted"/>
<sequence length="269" mass="30385">MRARLKKGWDMTVRHKYVLVLLFLYRLLWGFFLYRFVDSVVTPILARYPSDHPNEDAAKLFLVEAQFRILKTDLLNETLLLLGALLLVRMILTPLLNAGVYYSFHHAEDGAGTQVLSGMRRAWKPVTALYWLENGLSALPALWLLPLARDRFYSDDSVSDWMQGLLPYAVLWLAWGFLLHLLFQFMQFGAVSKEGVLKGGGHALRKGLPLIAVTLVMVGIGIAVSLAASAVALLWSGFLAVALHQAFHFVRSLLTLWTSASQYHVWRES</sequence>
<accession>A0ABW0QVQ9</accession>
<dbReference type="Proteomes" id="UP001596108">
    <property type="component" value="Unassembled WGS sequence"/>
</dbReference>
<keyword evidence="1" id="KW-0472">Membrane</keyword>